<evidence type="ECO:0000313" key="1">
    <source>
        <dbReference type="EMBL" id="VAX06305.1"/>
    </source>
</evidence>
<proteinExistence type="predicted"/>
<gene>
    <name evidence="1" type="ORF">MNBD_ALPHA03-2178</name>
</gene>
<dbReference type="SUPFAM" id="SSF52935">
    <property type="entry name" value="PK C-terminal domain-like"/>
    <property type="match status" value="1"/>
</dbReference>
<feature type="non-terminal residue" evidence="1">
    <location>
        <position position="1"/>
    </location>
</feature>
<accession>A0A3B1BJA8</accession>
<name>A0A3B1BJA8_9ZZZZ</name>
<dbReference type="EMBL" id="UOFW01000160">
    <property type="protein sequence ID" value="VAX06305.1"/>
    <property type="molecule type" value="Genomic_DNA"/>
</dbReference>
<dbReference type="Gene3D" id="3.40.1380.20">
    <property type="entry name" value="Pyruvate kinase, C-terminal domain"/>
    <property type="match status" value="1"/>
</dbReference>
<dbReference type="InterPro" id="IPR036918">
    <property type="entry name" value="Pyrv_Knase_C_sf"/>
</dbReference>
<organism evidence="1">
    <name type="scientific">hydrothermal vent metagenome</name>
    <dbReference type="NCBI Taxonomy" id="652676"/>
    <lineage>
        <taxon>unclassified sequences</taxon>
        <taxon>metagenomes</taxon>
        <taxon>ecological metagenomes</taxon>
    </lineage>
</organism>
<sequence length="80" mass="8953">RAIAPMVGVCDLEAICRRLSLHWGIVPVHRKRPAIEDWRRLCADINPCCGLTKPGHTVLVVSGFRDDPKRSEPVLKILSI</sequence>
<reference evidence="1" key="1">
    <citation type="submission" date="2018-06" db="EMBL/GenBank/DDBJ databases">
        <authorList>
            <person name="Zhirakovskaya E."/>
        </authorList>
    </citation>
    <scope>NUCLEOTIDE SEQUENCE</scope>
</reference>
<protein>
    <submittedName>
        <fullName evidence="1">Uncharacterized protein</fullName>
    </submittedName>
</protein>
<dbReference type="AlphaFoldDB" id="A0A3B1BJA8"/>